<evidence type="ECO:0000256" key="1">
    <source>
        <dbReference type="SAM" id="Phobius"/>
    </source>
</evidence>
<dbReference type="Proteomes" id="UP000663829">
    <property type="component" value="Unassembled WGS sequence"/>
</dbReference>
<name>A0A815LZ11_9BILA</name>
<dbReference type="AlphaFoldDB" id="A0A815LZ11"/>
<keyword evidence="1" id="KW-0472">Membrane</keyword>
<evidence type="ECO:0000313" key="2">
    <source>
        <dbReference type="EMBL" id="CAF1416367.1"/>
    </source>
</evidence>
<dbReference type="EMBL" id="CAJNOQ010018049">
    <property type="protein sequence ID" value="CAF1416367.1"/>
    <property type="molecule type" value="Genomic_DNA"/>
</dbReference>
<dbReference type="InterPro" id="IPR029058">
    <property type="entry name" value="AB_hydrolase_fold"/>
</dbReference>
<evidence type="ECO:0000313" key="3">
    <source>
        <dbReference type="EMBL" id="CAF4302020.1"/>
    </source>
</evidence>
<keyword evidence="1" id="KW-1133">Transmembrane helix</keyword>
<dbReference type="Proteomes" id="UP000681722">
    <property type="component" value="Unassembled WGS sequence"/>
</dbReference>
<sequence>MIIRSYCRFLSIGLMIATFLAYTVVTRNRLYSHSDVKNNNSYVEQMKSKNLNSHTQKHNSKVSNIYLRDIINLEPLRLILNTTGLLYQFTNSTIRTKSKQAIDFPYTYHNNSDLNKSIGLIIMIHGYRRLGDDWFTLSGGRRIVRSFLAAAMDKRNPPTSFDLNWPLKNQTTNTDVLNVLVAFHTWLKQHYRDDNNPNLFLYAVSSGCKFATILSRALPIIAQVLLVGIGSVEAITTPLTRRFSANLSQSLAPVFTQSNLFPVSPTLFNYALHDKNIVIGQILPQVQLMRQNSFELGGFLLTYNESIHILVIHPSELGALTLQEKLDEWQFKPYLSRLFYQISTSDYYRSSNYYATSNSTIKGKTFWCTTGDIIDAVRQFIDVKNVPKARRIIVAIDIMTTRGIEEYDDGTIWERHTRQSCIWANVSSVIREM</sequence>
<accession>A0A815LZ11</accession>
<protein>
    <submittedName>
        <fullName evidence="2">Uncharacterized protein</fullName>
    </submittedName>
</protein>
<comment type="caution">
    <text evidence="2">The sequence shown here is derived from an EMBL/GenBank/DDBJ whole genome shotgun (WGS) entry which is preliminary data.</text>
</comment>
<dbReference type="EMBL" id="CAJOBC010083476">
    <property type="protein sequence ID" value="CAF4302020.1"/>
    <property type="molecule type" value="Genomic_DNA"/>
</dbReference>
<gene>
    <name evidence="2" type="ORF">GPM918_LOCUS33612</name>
    <name evidence="3" type="ORF">SRO942_LOCUS34298</name>
</gene>
<organism evidence="2 4">
    <name type="scientific">Didymodactylos carnosus</name>
    <dbReference type="NCBI Taxonomy" id="1234261"/>
    <lineage>
        <taxon>Eukaryota</taxon>
        <taxon>Metazoa</taxon>
        <taxon>Spiralia</taxon>
        <taxon>Gnathifera</taxon>
        <taxon>Rotifera</taxon>
        <taxon>Eurotatoria</taxon>
        <taxon>Bdelloidea</taxon>
        <taxon>Philodinida</taxon>
        <taxon>Philodinidae</taxon>
        <taxon>Didymodactylos</taxon>
    </lineage>
</organism>
<keyword evidence="1" id="KW-0812">Transmembrane</keyword>
<proteinExistence type="predicted"/>
<evidence type="ECO:0000313" key="4">
    <source>
        <dbReference type="Proteomes" id="UP000663829"/>
    </source>
</evidence>
<dbReference type="SUPFAM" id="SSF53474">
    <property type="entry name" value="alpha/beta-Hydrolases"/>
    <property type="match status" value="1"/>
</dbReference>
<feature type="transmembrane region" description="Helical" evidence="1">
    <location>
        <begin position="7"/>
        <end position="25"/>
    </location>
</feature>
<keyword evidence="4" id="KW-1185">Reference proteome</keyword>
<reference evidence="2" key="1">
    <citation type="submission" date="2021-02" db="EMBL/GenBank/DDBJ databases">
        <authorList>
            <person name="Nowell W R."/>
        </authorList>
    </citation>
    <scope>NUCLEOTIDE SEQUENCE</scope>
</reference>